<evidence type="ECO:0000256" key="2">
    <source>
        <dbReference type="ARBA" id="ARBA00023134"/>
    </source>
</evidence>
<gene>
    <name evidence="4" type="primary">rbgA_10</name>
    <name evidence="4" type="ORF">SDC9_97241</name>
</gene>
<dbReference type="GO" id="GO:0003924">
    <property type="term" value="F:GTPase activity"/>
    <property type="evidence" value="ECO:0007669"/>
    <property type="project" value="TreeGrafter"/>
</dbReference>
<dbReference type="InterPro" id="IPR006073">
    <property type="entry name" value="GTP-bd"/>
</dbReference>
<dbReference type="Pfam" id="PF01926">
    <property type="entry name" value="MMR_HSR1"/>
    <property type="match status" value="1"/>
</dbReference>
<comment type="caution">
    <text evidence="4">The sequence shown here is derived from an EMBL/GenBank/DDBJ whole genome shotgun (WGS) entry which is preliminary data.</text>
</comment>
<name>A0A645ABA7_9ZZZZ</name>
<dbReference type="PANTHER" id="PTHR45782">
    <property type="entry name" value="MITOCHONDRIAL RIBOSOME-ASSOCIATED GTPASE 1"/>
    <property type="match status" value="1"/>
</dbReference>
<evidence type="ECO:0000259" key="3">
    <source>
        <dbReference type="Pfam" id="PF01926"/>
    </source>
</evidence>
<dbReference type="SUPFAM" id="SSF52540">
    <property type="entry name" value="P-loop containing nucleoside triphosphate hydrolases"/>
    <property type="match status" value="1"/>
</dbReference>
<keyword evidence="2" id="KW-0342">GTP-binding</keyword>
<dbReference type="InterPro" id="IPR027417">
    <property type="entry name" value="P-loop_NTPase"/>
</dbReference>
<dbReference type="EMBL" id="VSSQ01012996">
    <property type="protein sequence ID" value="MPM50499.1"/>
    <property type="molecule type" value="Genomic_DNA"/>
</dbReference>
<dbReference type="InterPro" id="IPR023179">
    <property type="entry name" value="GTP-bd_ortho_bundle_sf"/>
</dbReference>
<evidence type="ECO:0000313" key="4">
    <source>
        <dbReference type="EMBL" id="MPM50499.1"/>
    </source>
</evidence>
<dbReference type="Gene3D" id="1.10.1580.10">
    <property type="match status" value="1"/>
</dbReference>
<feature type="domain" description="G" evidence="3">
    <location>
        <begin position="2"/>
        <end position="75"/>
    </location>
</feature>
<dbReference type="GO" id="GO:0006412">
    <property type="term" value="P:translation"/>
    <property type="evidence" value="ECO:0007669"/>
    <property type="project" value="TreeGrafter"/>
</dbReference>
<sequence>MENRPGVTLQTQWIRLEEDLELLDTPGILWPKFEDKTVGYHLACTGAIKDTILDTIDIASFLAAKLAKQYSELLKQRYKIEIIPGSTGFEIIEQIARKRGFLLSGGEVDTERAANMLLLEFRTFKIGPITLEHPDSSGEVI</sequence>
<dbReference type="AlphaFoldDB" id="A0A645ABA7"/>
<protein>
    <submittedName>
        <fullName evidence="4">Ribosome biogenesis GTPase A</fullName>
    </submittedName>
</protein>
<evidence type="ECO:0000256" key="1">
    <source>
        <dbReference type="ARBA" id="ARBA00022741"/>
    </source>
</evidence>
<organism evidence="4">
    <name type="scientific">bioreactor metagenome</name>
    <dbReference type="NCBI Taxonomy" id="1076179"/>
    <lineage>
        <taxon>unclassified sequences</taxon>
        <taxon>metagenomes</taxon>
        <taxon>ecological metagenomes</taxon>
    </lineage>
</organism>
<keyword evidence="1" id="KW-0547">Nucleotide-binding</keyword>
<dbReference type="PANTHER" id="PTHR45782:SF4">
    <property type="entry name" value="MITOCHONDRIAL RIBOSOME-ASSOCIATED GTPASE 1"/>
    <property type="match status" value="1"/>
</dbReference>
<reference evidence="4" key="1">
    <citation type="submission" date="2019-08" db="EMBL/GenBank/DDBJ databases">
        <authorList>
            <person name="Kucharzyk K."/>
            <person name="Murdoch R.W."/>
            <person name="Higgins S."/>
            <person name="Loffler F."/>
        </authorList>
    </citation>
    <scope>NUCLEOTIDE SEQUENCE</scope>
</reference>
<accession>A0A645ABA7</accession>
<dbReference type="GO" id="GO:0005525">
    <property type="term" value="F:GTP binding"/>
    <property type="evidence" value="ECO:0007669"/>
    <property type="project" value="UniProtKB-KW"/>
</dbReference>
<proteinExistence type="predicted"/>